<dbReference type="PIRSF" id="PIRSF001467">
    <property type="entry name" value="Peptidylpro_ismrse"/>
    <property type="match status" value="1"/>
</dbReference>
<dbReference type="PROSITE" id="PS50072">
    <property type="entry name" value="CSA_PPIASE_2"/>
    <property type="match status" value="1"/>
</dbReference>
<name>A0A645DGH1_9ZZZZ</name>
<reference evidence="5" key="1">
    <citation type="submission" date="2019-08" db="EMBL/GenBank/DDBJ databases">
        <authorList>
            <person name="Kucharzyk K."/>
            <person name="Murdoch R.W."/>
            <person name="Higgins S."/>
            <person name="Loffler F."/>
        </authorList>
    </citation>
    <scope>NUCLEOTIDE SEQUENCE</scope>
</reference>
<dbReference type="GO" id="GO:0003755">
    <property type="term" value="F:peptidyl-prolyl cis-trans isomerase activity"/>
    <property type="evidence" value="ECO:0007669"/>
    <property type="project" value="UniProtKB-KW"/>
</dbReference>
<accession>A0A645DGH1</accession>
<comment type="caution">
    <text evidence="5">The sequence shown here is derived from an EMBL/GenBank/DDBJ whole genome shotgun (WGS) entry which is preliminary data.</text>
</comment>
<dbReference type="PANTHER" id="PTHR45625">
    <property type="entry name" value="PEPTIDYL-PROLYL CIS-TRANS ISOMERASE-RELATED"/>
    <property type="match status" value="1"/>
</dbReference>
<gene>
    <name evidence="5" type="ORF">SDC9_135453</name>
</gene>
<evidence type="ECO:0000256" key="1">
    <source>
        <dbReference type="ARBA" id="ARBA00013194"/>
    </source>
</evidence>
<keyword evidence="3 5" id="KW-0413">Isomerase</keyword>
<protein>
    <recommendedName>
        <fullName evidence="1">peptidylprolyl isomerase</fullName>
        <ecNumber evidence="1">5.2.1.8</ecNumber>
    </recommendedName>
</protein>
<evidence type="ECO:0000259" key="4">
    <source>
        <dbReference type="PROSITE" id="PS50072"/>
    </source>
</evidence>
<dbReference type="EC" id="5.2.1.8" evidence="1"/>
<dbReference type="PANTHER" id="PTHR45625:SF4">
    <property type="entry name" value="PEPTIDYLPROLYL ISOMERASE DOMAIN AND WD REPEAT-CONTAINING PROTEIN 1"/>
    <property type="match status" value="1"/>
</dbReference>
<evidence type="ECO:0000313" key="5">
    <source>
        <dbReference type="EMBL" id="MPM88351.1"/>
    </source>
</evidence>
<dbReference type="InterPro" id="IPR024936">
    <property type="entry name" value="Cyclophilin-type_PPIase"/>
</dbReference>
<dbReference type="EMBL" id="VSSQ01035978">
    <property type="protein sequence ID" value="MPM88351.1"/>
    <property type="molecule type" value="Genomic_DNA"/>
</dbReference>
<organism evidence="5">
    <name type="scientific">bioreactor metagenome</name>
    <dbReference type="NCBI Taxonomy" id="1076179"/>
    <lineage>
        <taxon>unclassified sequences</taxon>
        <taxon>metagenomes</taxon>
        <taxon>ecological metagenomes</taxon>
    </lineage>
</organism>
<dbReference type="InterPro" id="IPR029000">
    <property type="entry name" value="Cyclophilin-like_dom_sf"/>
</dbReference>
<proteinExistence type="predicted"/>
<dbReference type="Gene3D" id="2.40.100.10">
    <property type="entry name" value="Cyclophilin-like"/>
    <property type="match status" value="1"/>
</dbReference>
<dbReference type="InterPro" id="IPR044666">
    <property type="entry name" value="Cyclophilin_A-like"/>
</dbReference>
<evidence type="ECO:0000256" key="3">
    <source>
        <dbReference type="ARBA" id="ARBA00023235"/>
    </source>
</evidence>
<dbReference type="InterPro" id="IPR002130">
    <property type="entry name" value="Cyclophilin-type_PPIase_dom"/>
</dbReference>
<feature type="domain" description="PPIase cyclophilin-type" evidence="4">
    <location>
        <begin position="1"/>
        <end position="193"/>
    </location>
</feature>
<dbReference type="Pfam" id="PF00160">
    <property type="entry name" value="Pro_isomerase"/>
    <property type="match status" value="1"/>
</dbReference>
<dbReference type="PRINTS" id="PR00153">
    <property type="entry name" value="CSAPPISMRASE"/>
</dbReference>
<dbReference type="SUPFAM" id="SSF50891">
    <property type="entry name" value="Cyclophilin-like"/>
    <property type="match status" value="1"/>
</dbReference>
<keyword evidence="2" id="KW-0697">Rotamase</keyword>
<dbReference type="AlphaFoldDB" id="A0A645DGH1"/>
<sequence>MGDIKVKFFENEAPKAVENFKTHAKEGYYDGVIFHRVINDFMIQSGSPDGTGSGGESIYGSAFDDEFSPNLYNFRGALCMANSGMNTNQSQFFVVQKPEVQEGYFDYIDQIVEKYGTDQVLYNSESKTMVRVNYSEKARELYNKNGGTPHLDYVHTVFGQVFDGMDVVDKIAAVSTDENSKPLEDIVITSISFENYK</sequence>
<evidence type="ECO:0000256" key="2">
    <source>
        <dbReference type="ARBA" id="ARBA00023110"/>
    </source>
</evidence>